<dbReference type="Proteomes" id="UP001596378">
    <property type="component" value="Unassembled WGS sequence"/>
</dbReference>
<dbReference type="InterPro" id="IPR042081">
    <property type="entry name" value="RNA_2'-PTrans_C"/>
</dbReference>
<dbReference type="GO" id="GO:0016740">
    <property type="term" value="F:transferase activity"/>
    <property type="evidence" value="ECO:0007669"/>
    <property type="project" value="UniProtKB-KW"/>
</dbReference>
<dbReference type="PANTHER" id="PTHR12684">
    <property type="entry name" value="PUTATIVE PHOSPHOTRANSFERASE"/>
    <property type="match status" value="1"/>
</dbReference>
<dbReference type="InterPro" id="IPR022928">
    <property type="entry name" value="RNA_2'-PTrans_KptA"/>
</dbReference>
<dbReference type="PANTHER" id="PTHR12684:SF2">
    <property type="entry name" value="TRNA 2'-PHOSPHOTRANSFERASE 1"/>
    <property type="match status" value="1"/>
</dbReference>
<dbReference type="HAMAP" id="MF_00299">
    <property type="entry name" value="KptA"/>
    <property type="match status" value="1"/>
</dbReference>
<dbReference type="EC" id="2.7.1.-" evidence="5"/>
<comment type="similarity">
    <text evidence="1 5">Belongs to the KptA/TPT1 family.</text>
</comment>
<keyword evidence="2 5" id="KW-0808">Transferase</keyword>
<dbReference type="NCBIfam" id="NF002014">
    <property type="entry name" value="PRK00819.1-4"/>
    <property type="match status" value="1"/>
</dbReference>
<sequence>MKQNNQDVKLGRFLSLVLRHNPAAAYIGLDENGWADVDSLLAGCNRAGRKIDRETLERIVRENSKQRYKFNEDRTRIRASQGHSVAVDVEMRECAPPEWLYHGTTSCSLESIRTEGIKKGSRQHVHLSRDTETATQVGQRHGKPLLLRVSAAAMHRDGHKFWLSENGVWLCEHVPWAYVMQVEGD</sequence>
<name>A0ABW2FFV4_9BACL</name>
<comment type="caution">
    <text evidence="6">The sequence shown here is derived from an EMBL/GenBank/DDBJ whole genome shotgun (WGS) entry which is preliminary data.</text>
</comment>
<reference evidence="7" key="1">
    <citation type="journal article" date="2019" name="Int. J. Syst. Evol. Microbiol.">
        <title>The Global Catalogue of Microorganisms (GCM) 10K type strain sequencing project: providing services to taxonomists for standard genome sequencing and annotation.</title>
        <authorList>
            <consortium name="The Broad Institute Genomics Platform"/>
            <consortium name="The Broad Institute Genome Sequencing Center for Infectious Disease"/>
            <person name="Wu L."/>
            <person name="Ma J."/>
        </authorList>
    </citation>
    <scope>NUCLEOTIDE SEQUENCE [LARGE SCALE GENOMIC DNA]</scope>
    <source>
        <strain evidence="7">KCTC 12907</strain>
    </source>
</reference>
<dbReference type="InterPro" id="IPR002745">
    <property type="entry name" value="Ptrans_KptA/Tpt1"/>
</dbReference>
<proteinExistence type="inferred from homology"/>
<comment type="function">
    <text evidence="4 5">Removes the 2'-phosphate from RNA via an intermediate in which the phosphate is ADP-ribosylated by NAD followed by a presumed transesterification to release the RNA and generate ADP-ribose 1''-2''-cyclic phosphate (APPR&gt;P). May function as an ADP-ribosylase.</text>
</comment>
<evidence type="ECO:0000256" key="2">
    <source>
        <dbReference type="ARBA" id="ARBA00022679"/>
    </source>
</evidence>
<dbReference type="Gene3D" id="3.20.170.30">
    <property type="match status" value="1"/>
</dbReference>
<evidence type="ECO:0000256" key="3">
    <source>
        <dbReference type="ARBA" id="ARBA00023027"/>
    </source>
</evidence>
<dbReference type="InterPro" id="IPR042080">
    <property type="entry name" value="RNA_2'-PTrans_N"/>
</dbReference>
<dbReference type="RefSeq" id="WP_378049752.1">
    <property type="nucleotide sequence ID" value="NZ_JBHMDN010000021.1"/>
</dbReference>
<gene>
    <name evidence="5" type="primary">kptA</name>
    <name evidence="6" type="ORF">ACFQMJ_21110</name>
</gene>
<evidence type="ECO:0000313" key="7">
    <source>
        <dbReference type="Proteomes" id="UP001596378"/>
    </source>
</evidence>
<keyword evidence="7" id="KW-1185">Reference proteome</keyword>
<evidence type="ECO:0000256" key="5">
    <source>
        <dbReference type="HAMAP-Rule" id="MF_00299"/>
    </source>
</evidence>
<accession>A0ABW2FFV4</accession>
<organism evidence="6 7">
    <name type="scientific">Cohnella cellulosilytica</name>
    <dbReference type="NCBI Taxonomy" id="986710"/>
    <lineage>
        <taxon>Bacteria</taxon>
        <taxon>Bacillati</taxon>
        <taxon>Bacillota</taxon>
        <taxon>Bacilli</taxon>
        <taxon>Bacillales</taxon>
        <taxon>Paenibacillaceae</taxon>
        <taxon>Cohnella</taxon>
    </lineage>
</organism>
<evidence type="ECO:0000256" key="1">
    <source>
        <dbReference type="ARBA" id="ARBA00009836"/>
    </source>
</evidence>
<keyword evidence="3 5" id="KW-0520">NAD</keyword>
<dbReference type="SUPFAM" id="SSF56399">
    <property type="entry name" value="ADP-ribosylation"/>
    <property type="match status" value="1"/>
</dbReference>
<dbReference type="Gene3D" id="1.10.10.970">
    <property type="entry name" value="RNA 2'-phosphotransferase, Tpt1/KptA family, N-terminal domain"/>
    <property type="match status" value="1"/>
</dbReference>
<evidence type="ECO:0000313" key="6">
    <source>
        <dbReference type="EMBL" id="MFC7151044.1"/>
    </source>
</evidence>
<dbReference type="EMBL" id="JBHTAI010000014">
    <property type="protein sequence ID" value="MFC7151044.1"/>
    <property type="molecule type" value="Genomic_DNA"/>
</dbReference>
<protein>
    <recommendedName>
        <fullName evidence="5">Probable RNA 2'-phosphotransferase</fullName>
        <ecNumber evidence="5">2.7.1.-</ecNumber>
    </recommendedName>
</protein>
<evidence type="ECO:0000256" key="4">
    <source>
        <dbReference type="ARBA" id="ARBA00025212"/>
    </source>
</evidence>
<dbReference type="Pfam" id="PF01885">
    <property type="entry name" value="PTS_2-RNA"/>
    <property type="match status" value="1"/>
</dbReference>